<proteinExistence type="predicted"/>
<keyword evidence="2" id="KW-1185">Reference proteome</keyword>
<comment type="caution">
    <text evidence="1">The sequence shown here is derived from an EMBL/GenBank/DDBJ whole genome shotgun (WGS) entry which is preliminary data.</text>
</comment>
<gene>
    <name evidence="1" type="ORF">JZO69_03495</name>
</gene>
<dbReference type="Proteomes" id="UP000664632">
    <property type="component" value="Unassembled WGS sequence"/>
</dbReference>
<sequence length="193" mass="22697">MDAIEKIVEQILEKGHEEVATLKQTETLRIDHEYQEMEEALVLQESKLIEKNQEQTNKAFKQKQNRQQLDIKQATLNQKQVYLEELFSKVVERMSHWTEIEFQTFVEQIIEQLPIEGEVQLMLGEFSKGKLSDQWLLEHSSEKLIFVLQNELILGDGGFIIAKEGIEYNFLFSSLVQEVKKMESFQIAEMLFQ</sequence>
<evidence type="ECO:0000313" key="1">
    <source>
        <dbReference type="EMBL" id="MBO0439412.1"/>
    </source>
</evidence>
<organism evidence="1 2">
    <name type="scientific">Candidatus Enterococcus ikei</name>
    <dbReference type="NCBI Taxonomy" id="2815326"/>
    <lineage>
        <taxon>Bacteria</taxon>
        <taxon>Bacillati</taxon>
        <taxon>Bacillota</taxon>
        <taxon>Bacilli</taxon>
        <taxon>Lactobacillales</taxon>
        <taxon>Enterococcaceae</taxon>
        <taxon>Enterococcus</taxon>
    </lineage>
</organism>
<dbReference type="SUPFAM" id="SSF160527">
    <property type="entry name" value="V-type ATPase subunit E-like"/>
    <property type="match status" value="1"/>
</dbReference>
<reference evidence="1 2" key="1">
    <citation type="submission" date="2021-03" db="EMBL/GenBank/DDBJ databases">
        <title>Enterococcal diversity collection.</title>
        <authorList>
            <person name="Gilmore M.S."/>
            <person name="Schwartzman J."/>
            <person name="Van Tyne D."/>
            <person name="Martin M."/>
            <person name="Earl A.M."/>
            <person name="Manson A.L."/>
            <person name="Straub T."/>
            <person name="Salamzade R."/>
            <person name="Saavedra J."/>
            <person name="Lebreton F."/>
            <person name="Prichula J."/>
            <person name="Schaufler K."/>
            <person name="Gaca A."/>
            <person name="Sgardioli B."/>
            <person name="Wagenaar J."/>
            <person name="Strong T."/>
        </authorList>
    </citation>
    <scope>NUCLEOTIDE SEQUENCE [LARGE SCALE GENOMIC DNA]</scope>
    <source>
        <strain evidence="1 2">DIV0869a</strain>
    </source>
</reference>
<accession>A0ABS3GVX1</accession>
<dbReference type="RefSeq" id="WP_207111507.1">
    <property type="nucleotide sequence ID" value="NZ_JAFLWD010000008.1"/>
</dbReference>
<name>A0ABS3GVX1_9ENTE</name>
<protein>
    <submittedName>
        <fullName evidence="1">Uncharacterized protein</fullName>
    </submittedName>
</protein>
<evidence type="ECO:0000313" key="2">
    <source>
        <dbReference type="Proteomes" id="UP000664632"/>
    </source>
</evidence>
<dbReference type="EMBL" id="JAFLWD010000008">
    <property type="protein sequence ID" value="MBO0439412.1"/>
    <property type="molecule type" value="Genomic_DNA"/>
</dbReference>